<gene>
    <name evidence="1" type="ORF">CLOHIR_01759</name>
</gene>
<dbReference type="SUPFAM" id="SSF55008">
    <property type="entry name" value="HMA, heavy metal-associated domain"/>
    <property type="match status" value="1"/>
</dbReference>
<dbReference type="OrthoDB" id="2053977at2"/>
<keyword evidence="2" id="KW-1185">Reference proteome</keyword>
<dbReference type="RefSeq" id="WP_006440619.1">
    <property type="nucleotide sequence ID" value="NZ_DS995358.1"/>
</dbReference>
<organism evidence="1 2">
    <name type="scientific">Peptacetobacter hiranonis (strain DSM 13275 / JCM 10541 / KCTC 15199 / TO-931)</name>
    <name type="common">Clostridium hiranonis</name>
    <dbReference type="NCBI Taxonomy" id="500633"/>
    <lineage>
        <taxon>Bacteria</taxon>
        <taxon>Bacillati</taxon>
        <taxon>Bacillota</taxon>
        <taxon>Clostridia</taxon>
        <taxon>Peptostreptococcales</taxon>
        <taxon>Peptostreptococcaceae</taxon>
        <taxon>Peptacetobacter</taxon>
    </lineage>
</organism>
<dbReference type="CDD" id="cd00371">
    <property type="entry name" value="HMA"/>
    <property type="match status" value="1"/>
</dbReference>
<dbReference type="AlphaFoldDB" id="B6G0V3"/>
<dbReference type="InterPro" id="IPR036163">
    <property type="entry name" value="HMA_dom_sf"/>
</dbReference>
<name>B6G0V3_PEPHT</name>
<proteinExistence type="predicted"/>
<dbReference type="Proteomes" id="UP000003178">
    <property type="component" value="Unassembled WGS sequence"/>
</dbReference>
<dbReference type="GO" id="GO:0046872">
    <property type="term" value="F:metal ion binding"/>
    <property type="evidence" value="ECO:0007669"/>
    <property type="project" value="InterPro"/>
</dbReference>
<comment type="caution">
    <text evidence="1">The sequence shown here is derived from an EMBL/GenBank/DDBJ whole genome shotgun (WGS) entry which is preliminary data.</text>
</comment>
<evidence type="ECO:0000313" key="1">
    <source>
        <dbReference type="EMBL" id="EEA84528.1"/>
    </source>
</evidence>
<dbReference type="STRING" id="500633.CLOHIR_01759"/>
<dbReference type="EMBL" id="ABWP01000070">
    <property type="protein sequence ID" value="EEA84528.1"/>
    <property type="molecule type" value="Genomic_DNA"/>
</dbReference>
<dbReference type="InterPro" id="IPR006121">
    <property type="entry name" value="HMA_dom"/>
</dbReference>
<sequence length="125" mass="14580">MLKKIVISKLMKIKVAHSIPGRIRFKVSSLKDIPEEYMIYEKYLHQALKKLNGIESIDVNRVTGSILITYDIKKVYEEKILNWIEVIKEIGLRNLDLIEKYGESNTEYVVDTIEQQLDEAIKKLA</sequence>
<dbReference type="Gene3D" id="3.30.70.100">
    <property type="match status" value="1"/>
</dbReference>
<evidence type="ECO:0000313" key="2">
    <source>
        <dbReference type="Proteomes" id="UP000003178"/>
    </source>
</evidence>
<reference evidence="1 2" key="1">
    <citation type="submission" date="2008-09" db="EMBL/GenBank/DDBJ databases">
        <authorList>
            <person name="Fulton L."/>
            <person name="Clifton S."/>
            <person name="Fulton B."/>
            <person name="Xu J."/>
            <person name="Minx P."/>
            <person name="Pepin K.H."/>
            <person name="Johnson M."/>
            <person name="Thiruvilangam P."/>
            <person name="Bhonagiri V."/>
            <person name="Nash W.E."/>
            <person name="Mardis E.R."/>
            <person name="Wilson R.K."/>
        </authorList>
    </citation>
    <scope>NUCLEOTIDE SEQUENCE [LARGE SCALE GENOMIC DNA]</scope>
    <source>
        <strain evidence="1 2">DSM 13275</strain>
    </source>
</reference>
<protein>
    <recommendedName>
        <fullName evidence="3">Cation transporter</fullName>
    </recommendedName>
</protein>
<dbReference type="HOGENOM" id="CLU_161274_0_0_9"/>
<dbReference type="eggNOG" id="ENOG5030U2T">
    <property type="taxonomic scope" value="Bacteria"/>
</dbReference>
<dbReference type="Pfam" id="PF19991">
    <property type="entry name" value="HMA_2"/>
    <property type="match status" value="1"/>
</dbReference>
<evidence type="ECO:0008006" key="3">
    <source>
        <dbReference type="Google" id="ProtNLM"/>
    </source>
</evidence>
<reference evidence="1 2" key="2">
    <citation type="submission" date="2008-10" db="EMBL/GenBank/DDBJ databases">
        <title>Draft genome sequence of Clostridium hiranonis (DSM 13275).</title>
        <authorList>
            <person name="Sudarsanam P."/>
            <person name="Ley R."/>
            <person name="Guruge J."/>
            <person name="Turnbaugh P.J."/>
            <person name="Mahowald M."/>
            <person name="Liep D."/>
            <person name="Gordon J."/>
        </authorList>
    </citation>
    <scope>NUCLEOTIDE SEQUENCE [LARGE SCALE GENOMIC DNA]</scope>
    <source>
        <strain evidence="1 2">DSM 13275</strain>
    </source>
</reference>
<accession>B6G0V3</accession>